<reference evidence="1" key="2">
    <citation type="journal article" date="2015" name="Data Brief">
        <title>Shoot transcriptome of the giant reed, Arundo donax.</title>
        <authorList>
            <person name="Barrero R.A."/>
            <person name="Guerrero F.D."/>
            <person name="Moolhuijzen P."/>
            <person name="Goolsby J.A."/>
            <person name="Tidwell J."/>
            <person name="Bellgard S.E."/>
            <person name="Bellgard M.I."/>
        </authorList>
    </citation>
    <scope>NUCLEOTIDE SEQUENCE</scope>
    <source>
        <tissue evidence="1">Shoot tissue taken approximately 20 cm above the soil surface</tissue>
    </source>
</reference>
<evidence type="ECO:0000313" key="1">
    <source>
        <dbReference type="EMBL" id="JAD84945.1"/>
    </source>
</evidence>
<protein>
    <submittedName>
        <fullName evidence="1">Uncharacterized protein</fullName>
    </submittedName>
</protein>
<sequence length="59" mass="6919">MHGYDPAQLVLLSWSWCGYCCHSNRSPPWIIFLKQLPYENHGLRIVLLCYVPFNSSSNY</sequence>
<accession>A0A0A9DH25</accession>
<organism evidence="1">
    <name type="scientific">Arundo donax</name>
    <name type="common">Giant reed</name>
    <name type="synonym">Donax arundinaceus</name>
    <dbReference type="NCBI Taxonomy" id="35708"/>
    <lineage>
        <taxon>Eukaryota</taxon>
        <taxon>Viridiplantae</taxon>
        <taxon>Streptophyta</taxon>
        <taxon>Embryophyta</taxon>
        <taxon>Tracheophyta</taxon>
        <taxon>Spermatophyta</taxon>
        <taxon>Magnoliopsida</taxon>
        <taxon>Liliopsida</taxon>
        <taxon>Poales</taxon>
        <taxon>Poaceae</taxon>
        <taxon>PACMAD clade</taxon>
        <taxon>Arundinoideae</taxon>
        <taxon>Arundineae</taxon>
        <taxon>Arundo</taxon>
    </lineage>
</organism>
<dbReference type="AlphaFoldDB" id="A0A0A9DH25"/>
<name>A0A0A9DH25_ARUDO</name>
<reference evidence="1" key="1">
    <citation type="submission" date="2014-09" db="EMBL/GenBank/DDBJ databases">
        <authorList>
            <person name="Magalhaes I.L.F."/>
            <person name="Oliveira U."/>
            <person name="Santos F.R."/>
            <person name="Vidigal T.H.D.A."/>
            <person name="Brescovit A.D."/>
            <person name="Santos A.J."/>
        </authorList>
    </citation>
    <scope>NUCLEOTIDE SEQUENCE</scope>
    <source>
        <tissue evidence="1">Shoot tissue taken approximately 20 cm above the soil surface</tissue>
    </source>
</reference>
<dbReference type="EMBL" id="GBRH01212950">
    <property type="protein sequence ID" value="JAD84945.1"/>
    <property type="molecule type" value="Transcribed_RNA"/>
</dbReference>
<proteinExistence type="predicted"/>